<gene>
    <name evidence="1" type="ORF">ACFQ2E_11090</name>
</gene>
<accession>A0ABW3RD67</accession>
<evidence type="ECO:0008006" key="3">
    <source>
        <dbReference type="Google" id="ProtNLM"/>
    </source>
</evidence>
<evidence type="ECO:0000313" key="1">
    <source>
        <dbReference type="EMBL" id="MFD1162966.1"/>
    </source>
</evidence>
<dbReference type="EMBL" id="JBHTLJ010000003">
    <property type="protein sequence ID" value="MFD1162966.1"/>
    <property type="molecule type" value="Genomic_DNA"/>
</dbReference>
<comment type="caution">
    <text evidence="1">The sequence shown here is derived from an EMBL/GenBank/DDBJ whole genome shotgun (WGS) entry which is preliminary data.</text>
</comment>
<keyword evidence="2" id="KW-1185">Reference proteome</keyword>
<reference evidence="2" key="1">
    <citation type="journal article" date="2019" name="Int. J. Syst. Evol. Microbiol.">
        <title>The Global Catalogue of Microorganisms (GCM) 10K type strain sequencing project: providing services to taxonomists for standard genome sequencing and annotation.</title>
        <authorList>
            <consortium name="The Broad Institute Genomics Platform"/>
            <consortium name="The Broad Institute Genome Sequencing Center for Infectious Disease"/>
            <person name="Wu L."/>
            <person name="Ma J."/>
        </authorList>
    </citation>
    <scope>NUCLEOTIDE SEQUENCE [LARGE SCALE GENOMIC DNA]</scope>
    <source>
        <strain evidence="2">CCUG 63246</strain>
    </source>
</reference>
<protein>
    <recommendedName>
        <fullName evidence="3">Lipoprotein</fullName>
    </recommendedName>
</protein>
<dbReference type="Proteomes" id="UP001597163">
    <property type="component" value="Unassembled WGS sequence"/>
</dbReference>
<proteinExistence type="predicted"/>
<dbReference type="RefSeq" id="WP_311939932.1">
    <property type="nucleotide sequence ID" value="NZ_JAVSCK010000003.1"/>
</dbReference>
<sequence>MQISLVACLTSCSAEDQETCDGNGWLTITNNNRSYNLHVYENASSVDRSDRDGDHVINTQGKETITLPEGPYTLYLRYKTNNDKWIVVDNSLEMDIYSCQEEFLKYSN</sequence>
<evidence type="ECO:0000313" key="2">
    <source>
        <dbReference type="Proteomes" id="UP001597163"/>
    </source>
</evidence>
<organism evidence="1 2">
    <name type="scientific">Hwangdonia seohaensis</name>
    <dbReference type="NCBI Taxonomy" id="1240727"/>
    <lineage>
        <taxon>Bacteria</taxon>
        <taxon>Pseudomonadati</taxon>
        <taxon>Bacteroidota</taxon>
        <taxon>Flavobacteriia</taxon>
        <taxon>Flavobacteriales</taxon>
        <taxon>Flavobacteriaceae</taxon>
        <taxon>Hwangdonia</taxon>
    </lineage>
</organism>
<name>A0ABW3RD67_9FLAO</name>